<proteinExistence type="predicted"/>
<dbReference type="InterPro" id="IPR013809">
    <property type="entry name" value="ENTH"/>
</dbReference>
<evidence type="ECO:0000313" key="2">
    <source>
        <dbReference type="EMBL" id="VDO03847.1"/>
    </source>
</evidence>
<dbReference type="SMART" id="SM00273">
    <property type="entry name" value="ENTH"/>
    <property type="match status" value="1"/>
</dbReference>
<dbReference type="InterPro" id="IPR008942">
    <property type="entry name" value="ENTH_VHS"/>
</dbReference>
<dbReference type="EMBL" id="UZAE01012167">
    <property type="protein sequence ID" value="VDO03847.1"/>
    <property type="molecule type" value="Genomic_DNA"/>
</dbReference>
<dbReference type="GO" id="GO:0005768">
    <property type="term" value="C:endosome"/>
    <property type="evidence" value="ECO:0007669"/>
    <property type="project" value="TreeGrafter"/>
</dbReference>
<evidence type="ECO:0000313" key="4">
    <source>
        <dbReference type="WBParaSite" id="HNAJ_0000799101-mRNA-1"/>
    </source>
</evidence>
<dbReference type="PANTHER" id="PTHR12276:SF57">
    <property type="entry name" value="ENTH DOMAIN-CONTAINING PROTEIN 1"/>
    <property type="match status" value="1"/>
</dbReference>
<dbReference type="Pfam" id="PF01417">
    <property type="entry name" value="ENTH"/>
    <property type="match status" value="1"/>
</dbReference>
<reference evidence="2 3" key="2">
    <citation type="submission" date="2018-11" db="EMBL/GenBank/DDBJ databases">
        <authorList>
            <consortium name="Pathogen Informatics"/>
        </authorList>
    </citation>
    <scope>NUCLEOTIDE SEQUENCE [LARGE SCALE GENOMIC DNA]</scope>
</reference>
<dbReference type="GO" id="GO:0005886">
    <property type="term" value="C:plasma membrane"/>
    <property type="evidence" value="ECO:0007669"/>
    <property type="project" value="TreeGrafter"/>
</dbReference>
<dbReference type="GO" id="GO:0030125">
    <property type="term" value="C:clathrin vesicle coat"/>
    <property type="evidence" value="ECO:0007669"/>
    <property type="project" value="TreeGrafter"/>
</dbReference>
<dbReference type="WBParaSite" id="HNAJ_0000799101-mRNA-1">
    <property type="protein sequence ID" value="HNAJ_0000799101-mRNA-1"/>
    <property type="gene ID" value="HNAJ_0000799101"/>
</dbReference>
<evidence type="ECO:0000313" key="3">
    <source>
        <dbReference type="Proteomes" id="UP000278807"/>
    </source>
</evidence>
<dbReference type="SUPFAM" id="SSF48464">
    <property type="entry name" value="ENTH/VHS domain"/>
    <property type="match status" value="1"/>
</dbReference>
<organism evidence="4">
    <name type="scientific">Rodentolepis nana</name>
    <name type="common">Dwarf tapeworm</name>
    <name type="synonym">Hymenolepis nana</name>
    <dbReference type="NCBI Taxonomy" id="102285"/>
    <lineage>
        <taxon>Eukaryota</taxon>
        <taxon>Metazoa</taxon>
        <taxon>Spiralia</taxon>
        <taxon>Lophotrochozoa</taxon>
        <taxon>Platyhelminthes</taxon>
        <taxon>Cestoda</taxon>
        <taxon>Eucestoda</taxon>
        <taxon>Cyclophyllidea</taxon>
        <taxon>Hymenolepididae</taxon>
        <taxon>Rodentolepis</taxon>
    </lineage>
</organism>
<evidence type="ECO:0000259" key="1">
    <source>
        <dbReference type="PROSITE" id="PS50942"/>
    </source>
</evidence>
<dbReference type="GO" id="GO:0006897">
    <property type="term" value="P:endocytosis"/>
    <property type="evidence" value="ECO:0007669"/>
    <property type="project" value="TreeGrafter"/>
</dbReference>
<dbReference type="Proteomes" id="UP000278807">
    <property type="component" value="Unassembled WGS sequence"/>
</dbReference>
<feature type="domain" description="ENTH" evidence="1">
    <location>
        <begin position="9"/>
        <end position="140"/>
    </location>
</feature>
<dbReference type="OrthoDB" id="4033880at2759"/>
<accession>A0A158QHS7</accession>
<sequence length="359" mass="41118">MPLRRKIKNSVGRYSQAELLVREATSNDPTIPSQQLLLQIAEMTKLPHNTDTINMVFKRLNDKCKNWRHIYKALVVIEACLQYGSIAFIKECRSQLPQILTLCDFVYSYDRNSNAGFLIREKAQRVATLLKDENLLKQERQAAKSERLNRHSTYARSPIYSDASEIYDQVEKSGRSRSVYNPSDEYVSPNRAEEWEQMRLAKPSEVQESQKLDASNKSTLLERSRTAVNVRLRNLSLMKMSTRSEDLLLFDDPPPKTGRFNAWLESRSKRLSNMSTSDIYTPSSSLIGKYSLTFDSLTLISSFIYVQTDSGSNANEKWSTGTFGIKGNILEDLSGLDFGKFKNFAYLPHANFKQTNDKK</sequence>
<dbReference type="CDD" id="cd03571">
    <property type="entry name" value="ENTH"/>
    <property type="match status" value="1"/>
</dbReference>
<dbReference type="Gene3D" id="1.25.40.90">
    <property type="match status" value="1"/>
</dbReference>
<dbReference type="PANTHER" id="PTHR12276">
    <property type="entry name" value="EPSIN/ENT-RELATED"/>
    <property type="match status" value="1"/>
</dbReference>
<dbReference type="AlphaFoldDB" id="A0A158QHS7"/>
<dbReference type="PROSITE" id="PS50942">
    <property type="entry name" value="ENTH"/>
    <property type="match status" value="1"/>
</dbReference>
<keyword evidence="3" id="KW-1185">Reference proteome</keyword>
<name>A0A158QHS7_RODNA</name>
<dbReference type="STRING" id="102285.A0A158QHS7"/>
<gene>
    <name evidence="2" type="ORF">HNAJ_LOCUS7987</name>
</gene>
<reference evidence="4" key="1">
    <citation type="submission" date="2016-04" db="UniProtKB">
        <authorList>
            <consortium name="WormBaseParasite"/>
        </authorList>
    </citation>
    <scope>IDENTIFICATION</scope>
</reference>
<protein>
    <submittedName>
        <fullName evidence="4">ENTH domain-containing protein</fullName>
    </submittedName>
</protein>
<dbReference type="GO" id="GO:0005543">
    <property type="term" value="F:phospholipid binding"/>
    <property type="evidence" value="ECO:0007669"/>
    <property type="project" value="TreeGrafter"/>
</dbReference>
<dbReference type="GO" id="GO:0030276">
    <property type="term" value="F:clathrin binding"/>
    <property type="evidence" value="ECO:0007669"/>
    <property type="project" value="TreeGrafter"/>
</dbReference>